<proteinExistence type="predicted"/>
<comment type="caution">
    <text evidence="1">The sequence shown here is derived from an EMBL/GenBank/DDBJ whole genome shotgun (WGS) entry which is preliminary data.</text>
</comment>
<sequence length="63" mass="7402">MREHGRDCHLQPVDSATVPFLPCLREALIYSETQLLPRDKSSTSERCWRDENRINQRLLSFAD</sequence>
<dbReference type="EMBL" id="BGJZ01000052">
    <property type="protein sequence ID" value="GBH07745.1"/>
    <property type="molecule type" value="Genomic_DNA"/>
</dbReference>
<dbReference type="Proteomes" id="UP000248291">
    <property type="component" value="Unassembled WGS sequence"/>
</dbReference>
<dbReference type="AlphaFoldDB" id="A0A2V0QBL0"/>
<dbReference type="EMBL" id="BGKA01000025">
    <property type="protein sequence ID" value="GBH14974.1"/>
    <property type="molecule type" value="Genomic_DNA"/>
</dbReference>
<evidence type="ECO:0000313" key="4">
    <source>
        <dbReference type="Proteomes" id="UP000248291"/>
    </source>
</evidence>
<evidence type="ECO:0000313" key="3">
    <source>
        <dbReference type="Proteomes" id="UP000247480"/>
    </source>
</evidence>
<name>A0A2V0QBL0_PSESF</name>
<gene>
    <name evidence="1" type="ORF">KPSA1_01105</name>
    <name evidence="2" type="ORF">KPSA3_00890</name>
</gene>
<reference evidence="1 3" key="1">
    <citation type="submission" date="2018-04" db="EMBL/GenBank/DDBJ databases">
        <title>Draft genome sequence of Pseudomonas syringae pv. actinidiae biovar 1 strains isolated from kiwifruit in Kagawa prefecture.</title>
        <authorList>
            <person name="Tabuchi M."/>
            <person name="Saito M."/>
            <person name="Fujiwara S."/>
            <person name="Sasa N."/>
            <person name="Akimitsu K."/>
            <person name="Gomi K."/>
            <person name="Konishi-Sugita S."/>
            <person name="Hamano K."/>
            <person name="Kataoka I."/>
        </authorList>
    </citation>
    <scope>NUCLEOTIDE SEQUENCE [LARGE SCALE GENOMIC DNA]</scope>
    <source>
        <strain evidence="1 3">MAFF212206</strain>
    </source>
</reference>
<evidence type="ECO:0000313" key="2">
    <source>
        <dbReference type="EMBL" id="GBH14974.1"/>
    </source>
</evidence>
<organism evidence="1 3">
    <name type="scientific">Pseudomonas syringae pv. actinidiae</name>
    <dbReference type="NCBI Taxonomy" id="103796"/>
    <lineage>
        <taxon>Bacteria</taxon>
        <taxon>Pseudomonadati</taxon>
        <taxon>Pseudomonadota</taxon>
        <taxon>Gammaproteobacteria</taxon>
        <taxon>Pseudomonadales</taxon>
        <taxon>Pseudomonadaceae</taxon>
        <taxon>Pseudomonas</taxon>
        <taxon>Pseudomonas syringae</taxon>
    </lineage>
</organism>
<evidence type="ECO:0000313" key="1">
    <source>
        <dbReference type="EMBL" id="GBH07745.1"/>
    </source>
</evidence>
<reference evidence="2 4" key="2">
    <citation type="submission" date="2018-04" db="EMBL/GenBank/DDBJ databases">
        <title>Draft genome sequence of Pseudomonas syringae pv. actinidiae biovar 3 strains isolated from kiwifruit in Kagawa prefecture.</title>
        <authorList>
            <person name="Tabuchi M."/>
            <person name="Saito M."/>
            <person name="Fujiwara S."/>
            <person name="Sasa N."/>
            <person name="Akimitsu K."/>
            <person name="Gomi K."/>
            <person name="Konishi-Sugita S."/>
            <person name="Hamano K."/>
            <person name="Kataoka I."/>
        </authorList>
    </citation>
    <scope>NUCLEOTIDE SEQUENCE [LARGE SCALE GENOMIC DNA]</scope>
    <source>
        <strain evidence="2 4">MAFF212211</strain>
    </source>
</reference>
<dbReference type="Proteomes" id="UP000247480">
    <property type="component" value="Unassembled WGS sequence"/>
</dbReference>
<accession>A0A2V0QBL0</accession>
<protein>
    <submittedName>
        <fullName evidence="1">C-di-GMP-specific phosphodiesterase class I</fullName>
    </submittedName>
</protein>